<dbReference type="AlphaFoldDB" id="A0A9P8VDV8"/>
<keyword evidence="3" id="KW-0472">Membrane</keyword>
<dbReference type="PROSITE" id="PS00463">
    <property type="entry name" value="ZN2_CY6_FUNGAL_1"/>
    <property type="match status" value="1"/>
</dbReference>
<evidence type="ECO:0000313" key="5">
    <source>
        <dbReference type="EMBL" id="KAH6689717.1"/>
    </source>
</evidence>
<feature type="transmembrane region" description="Helical" evidence="3">
    <location>
        <begin position="236"/>
        <end position="255"/>
    </location>
</feature>
<gene>
    <name evidence="5" type="ORF">F5X68DRAFT_74415</name>
</gene>
<evidence type="ECO:0000256" key="1">
    <source>
        <dbReference type="ARBA" id="ARBA00023242"/>
    </source>
</evidence>
<reference evidence="5" key="1">
    <citation type="journal article" date="2021" name="Nat. Commun.">
        <title>Genetic determinants of endophytism in the Arabidopsis root mycobiome.</title>
        <authorList>
            <person name="Mesny F."/>
            <person name="Miyauchi S."/>
            <person name="Thiergart T."/>
            <person name="Pickel B."/>
            <person name="Atanasova L."/>
            <person name="Karlsson M."/>
            <person name="Huettel B."/>
            <person name="Barry K.W."/>
            <person name="Haridas S."/>
            <person name="Chen C."/>
            <person name="Bauer D."/>
            <person name="Andreopoulos W."/>
            <person name="Pangilinan J."/>
            <person name="LaButti K."/>
            <person name="Riley R."/>
            <person name="Lipzen A."/>
            <person name="Clum A."/>
            <person name="Drula E."/>
            <person name="Henrissat B."/>
            <person name="Kohler A."/>
            <person name="Grigoriev I.V."/>
            <person name="Martin F.M."/>
            <person name="Hacquard S."/>
        </authorList>
    </citation>
    <scope>NUCLEOTIDE SEQUENCE</scope>
    <source>
        <strain evidence="5">MPI-SDFR-AT-0117</strain>
    </source>
</reference>
<organism evidence="5 6">
    <name type="scientific">Plectosphaerella plurivora</name>
    <dbReference type="NCBI Taxonomy" id="936078"/>
    <lineage>
        <taxon>Eukaryota</taxon>
        <taxon>Fungi</taxon>
        <taxon>Dikarya</taxon>
        <taxon>Ascomycota</taxon>
        <taxon>Pezizomycotina</taxon>
        <taxon>Sordariomycetes</taxon>
        <taxon>Hypocreomycetidae</taxon>
        <taxon>Glomerellales</taxon>
        <taxon>Plectosphaerellaceae</taxon>
        <taxon>Plectosphaerella</taxon>
    </lineage>
</organism>
<evidence type="ECO:0000256" key="2">
    <source>
        <dbReference type="SAM" id="MobiDB-lite"/>
    </source>
</evidence>
<evidence type="ECO:0000313" key="6">
    <source>
        <dbReference type="Proteomes" id="UP000770015"/>
    </source>
</evidence>
<feature type="compositionally biased region" description="Polar residues" evidence="2">
    <location>
        <begin position="96"/>
        <end position="122"/>
    </location>
</feature>
<dbReference type="OrthoDB" id="5295362at2759"/>
<dbReference type="SUPFAM" id="SSF57701">
    <property type="entry name" value="Zn2/Cys6 DNA-binding domain"/>
    <property type="match status" value="1"/>
</dbReference>
<dbReference type="InterPro" id="IPR053157">
    <property type="entry name" value="Sterol_Uptake_Regulator"/>
</dbReference>
<dbReference type="GO" id="GO:0001228">
    <property type="term" value="F:DNA-binding transcription activator activity, RNA polymerase II-specific"/>
    <property type="evidence" value="ECO:0007669"/>
    <property type="project" value="TreeGrafter"/>
</dbReference>
<dbReference type="InterPro" id="IPR001138">
    <property type="entry name" value="Zn2Cys6_DnaBD"/>
</dbReference>
<accession>A0A9P8VDV8</accession>
<keyword evidence="6" id="KW-1185">Reference proteome</keyword>
<evidence type="ECO:0000259" key="4">
    <source>
        <dbReference type="PROSITE" id="PS50048"/>
    </source>
</evidence>
<dbReference type="PROSITE" id="PS50048">
    <property type="entry name" value="ZN2_CY6_FUNGAL_2"/>
    <property type="match status" value="1"/>
</dbReference>
<dbReference type="PANTHER" id="PTHR47784:SF5">
    <property type="entry name" value="STEROL UPTAKE CONTROL PROTEIN 2"/>
    <property type="match status" value="1"/>
</dbReference>
<keyword evidence="3" id="KW-0812">Transmembrane</keyword>
<evidence type="ECO:0000256" key="3">
    <source>
        <dbReference type="SAM" id="Phobius"/>
    </source>
</evidence>
<dbReference type="PANTHER" id="PTHR47784">
    <property type="entry name" value="STEROL UPTAKE CONTROL PROTEIN 2"/>
    <property type="match status" value="1"/>
</dbReference>
<dbReference type="SMART" id="SM00066">
    <property type="entry name" value="GAL4"/>
    <property type="match status" value="1"/>
</dbReference>
<sequence length="484" mass="52847">MEATKIQRRKFHSKSRRGCLACKTRRIKCDEQGPPCANCVVRKSECTYPAPKSSKPASKKPLAPASGSGVSAKASSSTDGSLTLPRLAAAPGSSLFVANTTSPESSERSLTLSRQPSPSLNIHASLSPSPSAYSSSSSTNIALELELMHQWSTHTWKSIHFMPGEESFLQVDLPRLALRHGYMMDGLMATAAVDLAIASRQSNPTASTAYLCTAIERSNRASAGFRDELRNINRDNLYILYYFSTMAAHFNFITPGLPLTPLQQTDMFFTMIWGAVHIGMVNVQWLIESPTQLAASFAYAANVRMELFDLLDPETTEAISRMSSVIRGARLPSKDDGPGPLAIENFGYQMATGQTKYAFAEGDEGYRRGNFLGALVAAGPDFIDAIRNREHVALFLTMYWAVLVHRVGVADPYKTWWIGSKGADLIDEISGILVTSWLGKRSDVREGIAWTRLQVGLTPVEGCIWSYPFSGLDITALDVAGLDI</sequence>
<name>A0A9P8VDV8_9PEZI</name>
<feature type="compositionally biased region" description="Low complexity" evidence="2">
    <location>
        <begin position="49"/>
        <end position="77"/>
    </location>
</feature>
<dbReference type="Pfam" id="PF00172">
    <property type="entry name" value="Zn_clus"/>
    <property type="match status" value="1"/>
</dbReference>
<keyword evidence="3" id="KW-1133">Transmembrane helix</keyword>
<dbReference type="EMBL" id="JAGSXJ010000007">
    <property type="protein sequence ID" value="KAH6689717.1"/>
    <property type="molecule type" value="Genomic_DNA"/>
</dbReference>
<dbReference type="InterPro" id="IPR036864">
    <property type="entry name" value="Zn2-C6_fun-type_DNA-bd_sf"/>
</dbReference>
<dbReference type="CDD" id="cd00067">
    <property type="entry name" value="GAL4"/>
    <property type="match status" value="1"/>
</dbReference>
<dbReference type="Proteomes" id="UP000770015">
    <property type="component" value="Unassembled WGS sequence"/>
</dbReference>
<protein>
    <recommendedName>
        <fullName evidence="4">Zn(2)-C6 fungal-type domain-containing protein</fullName>
    </recommendedName>
</protein>
<dbReference type="GO" id="GO:0008270">
    <property type="term" value="F:zinc ion binding"/>
    <property type="evidence" value="ECO:0007669"/>
    <property type="project" value="InterPro"/>
</dbReference>
<keyword evidence="1" id="KW-0539">Nucleus</keyword>
<dbReference type="Gene3D" id="4.10.240.10">
    <property type="entry name" value="Zn(2)-C6 fungal-type DNA-binding domain"/>
    <property type="match status" value="1"/>
</dbReference>
<feature type="domain" description="Zn(2)-C6 fungal-type" evidence="4">
    <location>
        <begin position="18"/>
        <end position="48"/>
    </location>
</feature>
<feature type="region of interest" description="Disordered" evidence="2">
    <location>
        <begin position="96"/>
        <end position="130"/>
    </location>
</feature>
<feature type="region of interest" description="Disordered" evidence="2">
    <location>
        <begin position="47"/>
        <end position="84"/>
    </location>
</feature>
<comment type="caution">
    <text evidence="5">The sequence shown here is derived from an EMBL/GenBank/DDBJ whole genome shotgun (WGS) entry which is preliminary data.</text>
</comment>
<proteinExistence type="predicted"/>